<evidence type="ECO:0000256" key="8">
    <source>
        <dbReference type="ARBA" id="ARBA00022723"/>
    </source>
</evidence>
<comment type="catalytic activity">
    <reaction evidence="16">
        <text>N-acetyl-D-glucosamine + UDP-alpha-D-galactose = beta-D-galactosyl-(1-&gt;4)-N-acetyl-D-glucosamine + UDP + H(+)</text>
        <dbReference type="Rhea" id="RHEA:17745"/>
        <dbReference type="ChEBI" id="CHEBI:15378"/>
        <dbReference type="ChEBI" id="CHEBI:58223"/>
        <dbReference type="ChEBI" id="CHEBI:60152"/>
        <dbReference type="ChEBI" id="CHEBI:66914"/>
        <dbReference type="ChEBI" id="CHEBI:506227"/>
        <dbReference type="EC" id="2.4.1.90"/>
    </reaction>
    <physiologicalReaction direction="left-to-right" evidence="16">
        <dbReference type="Rhea" id="RHEA:17746"/>
    </physiologicalReaction>
</comment>
<dbReference type="GeneID" id="120811611"/>
<dbReference type="KEGG" id="gat:120811611"/>
<evidence type="ECO:0000256" key="11">
    <source>
        <dbReference type="ARBA" id="ARBA00023034"/>
    </source>
</evidence>
<dbReference type="FunFam" id="3.90.550.10:FF:000028">
    <property type="entry name" value="beta-1,4-galactosyltransferase 1"/>
    <property type="match status" value="1"/>
</dbReference>
<feature type="domain" description="Galactosyltransferase N-terminal" evidence="19">
    <location>
        <begin position="72"/>
        <end position="205"/>
    </location>
</feature>
<reference evidence="20" key="3">
    <citation type="submission" date="2025-09" db="UniProtKB">
        <authorList>
            <consortium name="Ensembl"/>
        </authorList>
    </citation>
    <scope>IDENTIFICATION</scope>
</reference>
<evidence type="ECO:0000256" key="6">
    <source>
        <dbReference type="ARBA" id="ARBA00022679"/>
    </source>
</evidence>
<dbReference type="PRINTS" id="PR02050">
    <property type="entry name" value="B14GALTRFASE"/>
</dbReference>
<dbReference type="GO" id="GO:0005975">
    <property type="term" value="P:carbohydrate metabolic process"/>
    <property type="evidence" value="ECO:0007669"/>
    <property type="project" value="InterPro"/>
</dbReference>
<name>G3NCV3_GASAC</name>
<evidence type="ECO:0000256" key="9">
    <source>
        <dbReference type="ARBA" id="ARBA00022968"/>
    </source>
</evidence>
<dbReference type="SUPFAM" id="SSF53448">
    <property type="entry name" value="Nucleotide-diphospho-sugar transferases"/>
    <property type="match status" value="1"/>
</dbReference>
<comment type="similarity">
    <text evidence="4 17">Belongs to the glycosyltransferase 7 family.</text>
</comment>
<dbReference type="OMA" id="HNEPNPK"/>
<dbReference type="InParanoid" id="G3NCV3"/>
<dbReference type="Pfam" id="PF13733">
    <property type="entry name" value="Glyco_transf_7N"/>
    <property type="match status" value="1"/>
</dbReference>
<dbReference type="GO" id="GO:0003831">
    <property type="term" value="F:beta-N-acetylglucosaminylglycopeptide beta-1,4-galactosyltransferase activity"/>
    <property type="evidence" value="ECO:0007669"/>
    <property type="project" value="TreeGrafter"/>
</dbReference>
<keyword evidence="12 17" id="KW-0472">Membrane</keyword>
<sequence>MLQKIFHGLALFAFLSVACFILFLFNNQENTFNLFSKSYRLQNRSDTLPQVLNASHIETPMPPTKITTLGRCPETPPDLVGPMLVEFASKRTLDQVKEQYGYALQQGGRYKPSDCIAQQKVAIIIAFRNRHEHLIYWLHYLHPILMRQQLDYTVYVINQDGEGVFNRAKLMNAGYVEAMKEYDYDCFVFSDIDLVPMDDRNLYRCFDNPRHLAVAMDKFNFNLPYNSYFGGVSALSKSQYLKINGFPNTYWGWGGEDDDIYGRIVFRGMSISRPDSVIGKYRMIKHNRDLHNEANPENPGKLRQTAQTMDKDGLNSLKYTVKEIKKDVLYTFINVDIEAPIK</sequence>
<evidence type="ECO:0000256" key="16">
    <source>
        <dbReference type="ARBA" id="ARBA00049413"/>
    </source>
</evidence>
<evidence type="ECO:0000313" key="20">
    <source>
        <dbReference type="Ensembl" id="ENSGACP00000003153.2"/>
    </source>
</evidence>
<reference evidence="20 21" key="1">
    <citation type="journal article" date="2021" name="G3 (Bethesda)">
        <title>Improved contiguity of the threespine stickleback genome using long-read sequencing.</title>
        <authorList>
            <person name="Nath S."/>
            <person name="Shaw D.E."/>
            <person name="White M.A."/>
        </authorList>
    </citation>
    <scope>NUCLEOTIDE SEQUENCE [LARGE SCALE GENOMIC DNA]</scope>
    <source>
        <strain evidence="20 21">Lake Benthic</strain>
    </source>
</reference>
<dbReference type="GO" id="GO:0046872">
    <property type="term" value="F:metal ion binding"/>
    <property type="evidence" value="ECO:0007669"/>
    <property type="project" value="UniProtKB-UniRule"/>
</dbReference>
<evidence type="ECO:0000256" key="12">
    <source>
        <dbReference type="ARBA" id="ARBA00023136"/>
    </source>
</evidence>
<evidence type="ECO:0000313" key="21">
    <source>
        <dbReference type="Proteomes" id="UP000007635"/>
    </source>
</evidence>
<dbReference type="STRING" id="69293.ENSGACP00000003153"/>
<protein>
    <recommendedName>
        <fullName evidence="17">Beta-1,4-galactosyltransferase</fullName>
        <shortName evidence="17">Beta-1,4-GalTase</shortName>
        <ecNumber evidence="17">2.4.1.-</ecNumber>
    </recommendedName>
</protein>
<evidence type="ECO:0000256" key="2">
    <source>
        <dbReference type="ARBA" id="ARBA00004323"/>
    </source>
</evidence>
<dbReference type="InterPro" id="IPR027791">
    <property type="entry name" value="Galactosyl_T_C"/>
</dbReference>
<dbReference type="CDD" id="cd00899">
    <property type="entry name" value="b4GalT"/>
    <property type="match status" value="1"/>
</dbReference>
<dbReference type="Bgee" id="ENSGACG00000002416">
    <property type="expression patterns" value="Expressed in pharyngeal gill and 5 other cell types or tissues"/>
</dbReference>
<evidence type="ECO:0000256" key="10">
    <source>
        <dbReference type="ARBA" id="ARBA00022989"/>
    </source>
</evidence>
<dbReference type="RefSeq" id="XP_040023064.1">
    <property type="nucleotide sequence ID" value="XM_040167130.1"/>
</dbReference>
<evidence type="ECO:0000256" key="17">
    <source>
        <dbReference type="RuleBase" id="RU368121"/>
    </source>
</evidence>
<comment type="subcellular location">
    <subcellularLocation>
        <location evidence="2 17">Golgi apparatus membrane</location>
        <topology evidence="2 17">Single-pass type II membrane protein</topology>
    </subcellularLocation>
</comment>
<keyword evidence="7 17" id="KW-0812">Transmembrane</keyword>
<comment type="cofactor">
    <cofactor evidence="1 17">
        <name>Mn(2+)</name>
        <dbReference type="ChEBI" id="CHEBI:29035"/>
    </cofactor>
</comment>
<evidence type="ECO:0000256" key="13">
    <source>
        <dbReference type="ARBA" id="ARBA00023157"/>
    </source>
</evidence>
<dbReference type="PANTHER" id="PTHR19300:SF5">
    <property type="entry name" value="BETA-1,4-GALACTOSYLTRANSFERASE 1"/>
    <property type="match status" value="1"/>
</dbReference>
<dbReference type="InterPro" id="IPR027995">
    <property type="entry name" value="Galactosyl_T_N"/>
</dbReference>
<keyword evidence="9 17" id="KW-0735">Signal-anchor</keyword>
<dbReference type="GO" id="GO:0003945">
    <property type="term" value="F:N-acetyllactosamine synthase activity"/>
    <property type="evidence" value="ECO:0007669"/>
    <property type="project" value="UniProtKB-EC"/>
</dbReference>
<evidence type="ECO:0000256" key="3">
    <source>
        <dbReference type="ARBA" id="ARBA00004922"/>
    </source>
</evidence>
<dbReference type="Pfam" id="PF02709">
    <property type="entry name" value="Glyco_transf_7C"/>
    <property type="match status" value="1"/>
</dbReference>
<dbReference type="Proteomes" id="UP000007635">
    <property type="component" value="Chromosome XXI"/>
</dbReference>
<evidence type="ECO:0000256" key="4">
    <source>
        <dbReference type="ARBA" id="ARBA00005735"/>
    </source>
</evidence>
<organism evidence="20 21">
    <name type="scientific">Gasterosteus aculeatus aculeatus</name>
    <name type="common">three-spined stickleback</name>
    <dbReference type="NCBI Taxonomy" id="481459"/>
    <lineage>
        <taxon>Eukaryota</taxon>
        <taxon>Metazoa</taxon>
        <taxon>Chordata</taxon>
        <taxon>Craniata</taxon>
        <taxon>Vertebrata</taxon>
        <taxon>Euteleostomi</taxon>
        <taxon>Actinopterygii</taxon>
        <taxon>Neopterygii</taxon>
        <taxon>Teleostei</taxon>
        <taxon>Neoteleostei</taxon>
        <taxon>Acanthomorphata</taxon>
        <taxon>Eupercaria</taxon>
        <taxon>Perciformes</taxon>
        <taxon>Cottioidei</taxon>
        <taxon>Gasterosteales</taxon>
        <taxon>Gasterosteidae</taxon>
        <taxon>Gasterosteus</taxon>
    </lineage>
</organism>
<dbReference type="GO" id="GO:0000139">
    <property type="term" value="C:Golgi membrane"/>
    <property type="evidence" value="ECO:0007669"/>
    <property type="project" value="UniProtKB-SubCell"/>
</dbReference>
<keyword evidence="10 17" id="KW-1133">Transmembrane helix</keyword>
<dbReference type="Gene3D" id="3.90.550.10">
    <property type="entry name" value="Spore Coat Polysaccharide Biosynthesis Protein SpsA, Chain A"/>
    <property type="match status" value="1"/>
</dbReference>
<dbReference type="InterPro" id="IPR029044">
    <property type="entry name" value="Nucleotide-diphossugar_trans"/>
</dbReference>
<evidence type="ECO:0000256" key="14">
    <source>
        <dbReference type="ARBA" id="ARBA00023180"/>
    </source>
</evidence>
<keyword evidence="21" id="KW-1185">Reference proteome</keyword>
<evidence type="ECO:0000259" key="18">
    <source>
        <dbReference type="Pfam" id="PF02709"/>
    </source>
</evidence>
<dbReference type="EC" id="2.4.1.-" evidence="17"/>
<evidence type="ECO:0000256" key="5">
    <source>
        <dbReference type="ARBA" id="ARBA00022676"/>
    </source>
</evidence>
<evidence type="ECO:0000256" key="1">
    <source>
        <dbReference type="ARBA" id="ARBA00001936"/>
    </source>
</evidence>
<dbReference type="eggNOG" id="KOG3916">
    <property type="taxonomic scope" value="Eukaryota"/>
</dbReference>
<dbReference type="GO" id="GO:0008092">
    <property type="term" value="F:cytoskeletal protein binding"/>
    <property type="evidence" value="ECO:0007669"/>
    <property type="project" value="TreeGrafter"/>
</dbReference>
<comment type="pathway">
    <text evidence="3 17">Protein modification; protein glycosylation.</text>
</comment>
<keyword evidence="8 17" id="KW-0479">Metal-binding</keyword>
<keyword evidence="5 17" id="KW-0328">Glycosyltransferase</keyword>
<dbReference type="GO" id="GO:0032580">
    <property type="term" value="C:Golgi cisterna membrane"/>
    <property type="evidence" value="ECO:0007669"/>
    <property type="project" value="UniProtKB-UniRule"/>
</dbReference>
<dbReference type="RefSeq" id="XP_040023065.1">
    <property type="nucleotide sequence ID" value="XM_040167131.1"/>
</dbReference>
<dbReference type="UniPathway" id="UPA00378"/>
<keyword evidence="14 17" id="KW-0325">Glycoprotein</keyword>
<dbReference type="AlphaFoldDB" id="G3NCV3"/>
<accession>G3NCV3</accession>
<dbReference type="PANTHER" id="PTHR19300">
    <property type="entry name" value="BETA-1,4-GALACTOSYLTRANSFERASE"/>
    <property type="match status" value="1"/>
</dbReference>
<keyword evidence="15 17" id="KW-0464">Manganese</keyword>
<keyword evidence="13" id="KW-1015">Disulfide bond</keyword>
<dbReference type="InterPro" id="IPR003859">
    <property type="entry name" value="Galactosyl_T"/>
</dbReference>
<dbReference type="PROSITE" id="PS51257">
    <property type="entry name" value="PROKAR_LIPOPROTEIN"/>
    <property type="match status" value="1"/>
</dbReference>
<keyword evidence="11 17" id="KW-0333">Golgi apparatus</keyword>
<feature type="domain" description="Galactosyltransferase C-terminal" evidence="18">
    <location>
        <begin position="210"/>
        <end position="286"/>
    </location>
</feature>
<dbReference type="GeneTree" id="ENSGT00940000155244"/>
<comment type="function">
    <text evidence="17">Responsible for the synthesis of complex-type N-linked oligosaccharides in many glycoproteins as well as the carbohydrate moieties of glycolipids.</text>
</comment>
<keyword evidence="6 17" id="KW-0808">Transferase</keyword>
<reference evidence="20" key="2">
    <citation type="submission" date="2025-08" db="UniProtKB">
        <authorList>
            <consortium name="Ensembl"/>
        </authorList>
    </citation>
    <scope>IDENTIFICATION</scope>
</reference>
<evidence type="ECO:0000256" key="7">
    <source>
        <dbReference type="ARBA" id="ARBA00022692"/>
    </source>
</evidence>
<dbReference type="GO" id="GO:0006487">
    <property type="term" value="P:protein N-linked glycosylation"/>
    <property type="evidence" value="ECO:0007669"/>
    <property type="project" value="TreeGrafter"/>
</dbReference>
<evidence type="ECO:0000259" key="19">
    <source>
        <dbReference type="Pfam" id="PF13733"/>
    </source>
</evidence>
<dbReference type="Ensembl" id="ENSGACT00000003164.2">
    <property type="protein sequence ID" value="ENSGACP00000003153.2"/>
    <property type="gene ID" value="ENSGACG00000002416.2"/>
</dbReference>
<proteinExistence type="inferred from homology"/>
<evidence type="ECO:0000256" key="15">
    <source>
        <dbReference type="ARBA" id="ARBA00023211"/>
    </source>
</evidence>
<feature type="transmembrane region" description="Helical" evidence="17">
    <location>
        <begin position="6"/>
        <end position="25"/>
    </location>
</feature>